<evidence type="ECO:0000256" key="1">
    <source>
        <dbReference type="SAM" id="MobiDB-lite"/>
    </source>
</evidence>
<reference evidence="3" key="1">
    <citation type="journal article" date="2005" name="Nature">
        <title>The map-based sequence of the rice genome.</title>
        <authorList>
            <consortium name="International rice genome sequencing project (IRGSP)"/>
            <person name="Matsumoto T."/>
            <person name="Wu J."/>
            <person name="Kanamori H."/>
            <person name="Katayose Y."/>
            <person name="Fujisawa M."/>
            <person name="Namiki N."/>
            <person name="Mizuno H."/>
            <person name="Yamamoto K."/>
            <person name="Antonio B.A."/>
            <person name="Baba T."/>
            <person name="Sakata K."/>
            <person name="Nagamura Y."/>
            <person name="Aoki H."/>
            <person name="Arikawa K."/>
            <person name="Arita K."/>
            <person name="Bito T."/>
            <person name="Chiden Y."/>
            <person name="Fujitsuka N."/>
            <person name="Fukunaka R."/>
            <person name="Hamada M."/>
            <person name="Harada C."/>
            <person name="Hayashi A."/>
            <person name="Hijishita S."/>
            <person name="Honda M."/>
            <person name="Hosokawa S."/>
            <person name="Ichikawa Y."/>
            <person name="Idonuma A."/>
            <person name="Iijima M."/>
            <person name="Ikeda M."/>
            <person name="Ikeno M."/>
            <person name="Ito K."/>
            <person name="Ito S."/>
            <person name="Ito T."/>
            <person name="Ito Y."/>
            <person name="Ito Y."/>
            <person name="Iwabuchi A."/>
            <person name="Kamiya K."/>
            <person name="Karasawa W."/>
            <person name="Kurita K."/>
            <person name="Katagiri S."/>
            <person name="Kikuta A."/>
            <person name="Kobayashi H."/>
            <person name="Kobayashi N."/>
            <person name="Machita K."/>
            <person name="Maehara T."/>
            <person name="Masukawa M."/>
            <person name="Mizubayashi T."/>
            <person name="Mukai Y."/>
            <person name="Nagasaki H."/>
            <person name="Nagata Y."/>
            <person name="Naito S."/>
            <person name="Nakashima M."/>
            <person name="Nakama Y."/>
            <person name="Nakamichi Y."/>
            <person name="Nakamura M."/>
            <person name="Meguro A."/>
            <person name="Negishi M."/>
            <person name="Ohta I."/>
            <person name="Ohta T."/>
            <person name="Okamoto M."/>
            <person name="Ono N."/>
            <person name="Saji S."/>
            <person name="Sakaguchi M."/>
            <person name="Sakai K."/>
            <person name="Shibata M."/>
            <person name="Shimokawa T."/>
            <person name="Song J."/>
            <person name="Takazaki Y."/>
            <person name="Terasawa K."/>
            <person name="Tsugane M."/>
            <person name="Tsuji K."/>
            <person name="Ueda S."/>
            <person name="Waki K."/>
            <person name="Yamagata H."/>
            <person name="Yamamoto M."/>
            <person name="Yamamoto S."/>
            <person name="Yamane H."/>
            <person name="Yoshiki S."/>
            <person name="Yoshihara R."/>
            <person name="Yukawa K."/>
            <person name="Zhong H."/>
            <person name="Yano M."/>
            <person name="Yuan Q."/>
            <person name="Ouyang S."/>
            <person name="Liu J."/>
            <person name="Jones K.M."/>
            <person name="Gansberger K."/>
            <person name="Moffat K."/>
            <person name="Hill J."/>
            <person name="Bera J."/>
            <person name="Fadrosh D."/>
            <person name="Jin S."/>
            <person name="Johri S."/>
            <person name="Kim M."/>
            <person name="Overton L."/>
            <person name="Reardon M."/>
            <person name="Tsitrin T."/>
            <person name="Vuong H."/>
            <person name="Weaver B."/>
            <person name="Ciecko A."/>
            <person name="Tallon L."/>
            <person name="Jackson J."/>
            <person name="Pai G."/>
            <person name="Aken S.V."/>
            <person name="Utterback T."/>
            <person name="Reidmuller S."/>
            <person name="Feldblyum T."/>
            <person name="Hsiao J."/>
            <person name="Zismann V."/>
            <person name="Iobst S."/>
            <person name="de Vazeille A.R."/>
            <person name="Buell C.R."/>
            <person name="Ying K."/>
            <person name="Li Y."/>
            <person name="Lu T."/>
            <person name="Huang Y."/>
            <person name="Zhao Q."/>
            <person name="Feng Q."/>
            <person name="Zhang L."/>
            <person name="Zhu J."/>
            <person name="Weng Q."/>
            <person name="Mu J."/>
            <person name="Lu Y."/>
            <person name="Fan D."/>
            <person name="Liu Y."/>
            <person name="Guan J."/>
            <person name="Zhang Y."/>
            <person name="Yu S."/>
            <person name="Liu X."/>
            <person name="Zhang Y."/>
            <person name="Hong G."/>
            <person name="Han B."/>
            <person name="Choisne N."/>
            <person name="Demange N."/>
            <person name="Orjeda G."/>
            <person name="Samain S."/>
            <person name="Cattolico L."/>
            <person name="Pelletier E."/>
            <person name="Couloux A."/>
            <person name="Segurens B."/>
            <person name="Wincker P."/>
            <person name="D'Hont A."/>
            <person name="Scarpelli C."/>
            <person name="Weissenbach J."/>
            <person name="Salanoubat M."/>
            <person name="Quetier F."/>
            <person name="Yu Y."/>
            <person name="Kim H.R."/>
            <person name="Rambo T."/>
            <person name="Currie J."/>
            <person name="Collura K."/>
            <person name="Luo M."/>
            <person name="Yang T."/>
            <person name="Ammiraju J.S.S."/>
            <person name="Engler F."/>
            <person name="Soderlund C."/>
            <person name="Wing R.A."/>
            <person name="Palmer L.E."/>
            <person name="de la Bastide M."/>
            <person name="Spiegel L."/>
            <person name="Nascimento L."/>
            <person name="Zutavern T."/>
            <person name="O'Shaughnessy A."/>
            <person name="Dike S."/>
            <person name="Dedhia N."/>
            <person name="Preston R."/>
            <person name="Balija V."/>
            <person name="McCombie W.R."/>
            <person name="Chow T."/>
            <person name="Chen H."/>
            <person name="Chung M."/>
            <person name="Chen C."/>
            <person name="Shaw J."/>
            <person name="Wu H."/>
            <person name="Hsiao K."/>
            <person name="Chao Y."/>
            <person name="Chu M."/>
            <person name="Cheng C."/>
            <person name="Hour A."/>
            <person name="Lee P."/>
            <person name="Lin S."/>
            <person name="Lin Y."/>
            <person name="Liou J."/>
            <person name="Liu S."/>
            <person name="Hsing Y."/>
            <person name="Raghuvanshi S."/>
            <person name="Mohanty A."/>
            <person name="Bharti A.K."/>
            <person name="Gaur A."/>
            <person name="Gupta V."/>
            <person name="Kumar D."/>
            <person name="Ravi V."/>
            <person name="Vij S."/>
            <person name="Kapur A."/>
            <person name="Khurana P."/>
            <person name="Khurana P."/>
            <person name="Khurana J.P."/>
            <person name="Tyagi A.K."/>
            <person name="Gaikwad K."/>
            <person name="Singh A."/>
            <person name="Dalal V."/>
            <person name="Srivastava S."/>
            <person name="Dixit A."/>
            <person name="Pal A.K."/>
            <person name="Ghazi I.A."/>
            <person name="Yadav M."/>
            <person name="Pandit A."/>
            <person name="Bhargava A."/>
            <person name="Sureshbabu K."/>
            <person name="Batra K."/>
            <person name="Sharma T.R."/>
            <person name="Mohapatra T."/>
            <person name="Singh N.K."/>
            <person name="Messing J."/>
            <person name="Nelson A.B."/>
            <person name="Fuks G."/>
            <person name="Kavchok S."/>
            <person name="Keizer G."/>
            <person name="Linton E."/>
            <person name="Llaca V."/>
            <person name="Song R."/>
            <person name="Tanyolac B."/>
            <person name="Young S."/>
            <person name="Ho-Il K."/>
            <person name="Hahn J.H."/>
            <person name="Sangsakoo G."/>
            <person name="Vanavichit A."/>
            <person name="de Mattos Luiz.A.T."/>
            <person name="Zimmer P.D."/>
            <person name="Malone G."/>
            <person name="Dellagostin O."/>
            <person name="de Oliveira A.C."/>
            <person name="Bevan M."/>
            <person name="Bancroft I."/>
            <person name="Minx P."/>
            <person name="Cordum H."/>
            <person name="Wilson R."/>
            <person name="Cheng Z."/>
            <person name="Jin W."/>
            <person name="Jiang J."/>
            <person name="Leong S.A."/>
            <person name="Iwama H."/>
            <person name="Gojobori T."/>
            <person name="Itoh T."/>
            <person name="Niimura Y."/>
            <person name="Fujii Y."/>
            <person name="Habara T."/>
            <person name="Sakai H."/>
            <person name="Sato Y."/>
            <person name="Wilson G."/>
            <person name="Kumar K."/>
            <person name="McCouch S."/>
            <person name="Juretic N."/>
            <person name="Hoen D."/>
            <person name="Wright S."/>
            <person name="Bruskiewich R."/>
            <person name="Bureau T."/>
            <person name="Miyao A."/>
            <person name="Hirochika H."/>
            <person name="Nishikawa T."/>
            <person name="Kadowaki K."/>
            <person name="Sugiura M."/>
            <person name="Burr B."/>
            <person name="Sasaki T."/>
        </authorList>
    </citation>
    <scope>NUCLEOTIDE SEQUENCE [LARGE SCALE GENOMIC DNA]</scope>
    <source>
        <strain evidence="3">cv. Nipponbare</strain>
    </source>
</reference>
<dbReference type="Proteomes" id="UP000059680">
    <property type="component" value="Chromosome 5"/>
</dbReference>
<feature type="region of interest" description="Disordered" evidence="1">
    <location>
        <begin position="78"/>
        <end position="112"/>
    </location>
</feature>
<dbReference type="STRING" id="39947.A0A0P0WJB4"/>
<dbReference type="EMBL" id="AP014961">
    <property type="protein sequence ID" value="BAS92706.1"/>
    <property type="molecule type" value="Genomic_DNA"/>
</dbReference>
<sequence length="155" mass="17106">LAPRSSLRAHSLSSSLRPNPGCRCITLLLSPPVTLLLAPPAAAAAFDRCPGRCRVLKPPREPRSSPFAAAFHHCPCRSRRLPHPHPRGRSRRLPHPHPPRPEPSPVAAGAKVFPIRRRRPSPLLEIGKPSTQTSPLSSVYHSHVLKKREFSDCYS</sequence>
<reference evidence="2 3" key="2">
    <citation type="journal article" date="2013" name="Plant Cell Physiol.">
        <title>Rice Annotation Project Database (RAP-DB): an integrative and interactive database for rice genomics.</title>
        <authorList>
            <person name="Sakai H."/>
            <person name="Lee S.S."/>
            <person name="Tanaka T."/>
            <person name="Numa H."/>
            <person name="Kim J."/>
            <person name="Kawahara Y."/>
            <person name="Wakimoto H."/>
            <person name="Yang C.C."/>
            <person name="Iwamoto M."/>
            <person name="Abe T."/>
            <person name="Yamada Y."/>
            <person name="Muto A."/>
            <person name="Inokuchi H."/>
            <person name="Ikemura T."/>
            <person name="Matsumoto T."/>
            <person name="Sasaki T."/>
            <person name="Itoh T."/>
        </authorList>
    </citation>
    <scope>NUCLEOTIDE SEQUENCE [LARGE SCALE GENOMIC DNA]</scope>
    <source>
        <strain evidence="3">cv. Nipponbare</strain>
    </source>
</reference>
<gene>
    <name evidence="2" type="ordered locus">Os05g0200160</name>
    <name evidence="2" type="ORF">OSNPB_050200160</name>
</gene>
<evidence type="ECO:0000313" key="3">
    <source>
        <dbReference type="Proteomes" id="UP000059680"/>
    </source>
</evidence>
<dbReference type="PaxDb" id="39947-A0A0P0WJB4"/>
<protein>
    <submittedName>
        <fullName evidence="2">Os05g0200160 protein</fullName>
    </submittedName>
</protein>
<organism evidence="2 3">
    <name type="scientific">Oryza sativa subsp. japonica</name>
    <name type="common">Rice</name>
    <dbReference type="NCBI Taxonomy" id="39947"/>
    <lineage>
        <taxon>Eukaryota</taxon>
        <taxon>Viridiplantae</taxon>
        <taxon>Streptophyta</taxon>
        <taxon>Embryophyta</taxon>
        <taxon>Tracheophyta</taxon>
        <taxon>Spermatophyta</taxon>
        <taxon>Magnoliopsida</taxon>
        <taxon>Liliopsida</taxon>
        <taxon>Poales</taxon>
        <taxon>Poaceae</taxon>
        <taxon>BOP clade</taxon>
        <taxon>Oryzoideae</taxon>
        <taxon>Oryzeae</taxon>
        <taxon>Oryzinae</taxon>
        <taxon>Oryza</taxon>
        <taxon>Oryza sativa</taxon>
    </lineage>
</organism>
<keyword evidence="3" id="KW-1185">Reference proteome</keyword>
<dbReference type="AlphaFoldDB" id="A0A0P0WJB4"/>
<proteinExistence type="predicted"/>
<evidence type="ECO:0000313" key="2">
    <source>
        <dbReference type="EMBL" id="BAS92706.1"/>
    </source>
</evidence>
<feature type="compositionally biased region" description="Basic residues" evidence="1">
    <location>
        <begin position="78"/>
        <end position="98"/>
    </location>
</feature>
<name>A0A0P0WJB4_ORYSJ</name>
<accession>A0A0P0WJB4</accession>
<dbReference type="InParanoid" id="A0A0P0WJB4"/>
<feature type="non-terminal residue" evidence="2">
    <location>
        <position position="1"/>
    </location>
</feature>
<feature type="non-terminal residue" evidence="2">
    <location>
        <position position="155"/>
    </location>
</feature>
<dbReference type="Gramene" id="Os05t0200160-00">
    <property type="protein sequence ID" value="Os05t0200160-00"/>
    <property type="gene ID" value="Os05g0200160"/>
</dbReference>
<reference evidence="2 3" key="3">
    <citation type="journal article" date="2013" name="Rice">
        <title>Improvement of the Oryza sativa Nipponbare reference genome using next generation sequence and optical map data.</title>
        <authorList>
            <person name="Kawahara Y."/>
            <person name="de la Bastide M."/>
            <person name="Hamilton J.P."/>
            <person name="Kanamori H."/>
            <person name="McCombie W.R."/>
            <person name="Ouyang S."/>
            <person name="Schwartz D.C."/>
            <person name="Tanaka T."/>
            <person name="Wu J."/>
            <person name="Zhou S."/>
            <person name="Childs K.L."/>
            <person name="Davidson R.M."/>
            <person name="Lin H."/>
            <person name="Quesada-Ocampo L."/>
            <person name="Vaillancourt B."/>
            <person name="Sakai H."/>
            <person name="Lee S.S."/>
            <person name="Kim J."/>
            <person name="Numa H."/>
            <person name="Itoh T."/>
            <person name="Buell C.R."/>
            <person name="Matsumoto T."/>
        </authorList>
    </citation>
    <scope>NUCLEOTIDE SEQUENCE [LARGE SCALE GENOMIC DNA]</scope>
    <source>
        <strain evidence="3">cv. Nipponbare</strain>
    </source>
</reference>